<dbReference type="Pfam" id="PF14065">
    <property type="entry name" value="Pvc16_N"/>
    <property type="match status" value="1"/>
</dbReference>
<evidence type="ECO:0000259" key="1">
    <source>
        <dbReference type="Pfam" id="PF14065"/>
    </source>
</evidence>
<feature type="domain" description="Pvc16 N-terminal" evidence="1">
    <location>
        <begin position="10"/>
        <end position="188"/>
    </location>
</feature>
<dbReference type="InterPro" id="IPR025351">
    <property type="entry name" value="Pvc16_N"/>
</dbReference>
<protein>
    <submittedName>
        <fullName evidence="2">Pvc16 family protein</fullName>
    </submittedName>
</protein>
<dbReference type="EMBL" id="JASSVS010000014">
    <property type="protein sequence ID" value="MDL0433538.1"/>
    <property type="molecule type" value="Genomic_DNA"/>
</dbReference>
<proteinExistence type="predicted"/>
<organism evidence="2 3">
    <name type="scientific">Marinobacter azerbaijanicus</name>
    <dbReference type="NCBI Taxonomy" id="3050455"/>
    <lineage>
        <taxon>Bacteria</taxon>
        <taxon>Pseudomonadati</taxon>
        <taxon>Pseudomonadota</taxon>
        <taxon>Gammaproteobacteria</taxon>
        <taxon>Pseudomonadales</taxon>
        <taxon>Marinobacteraceae</taxon>
        <taxon>Marinobacter</taxon>
    </lineage>
</organism>
<comment type="caution">
    <text evidence="2">The sequence shown here is derived from an EMBL/GenBank/DDBJ whole genome shotgun (WGS) entry which is preliminary data.</text>
</comment>
<dbReference type="Proteomes" id="UP001227964">
    <property type="component" value="Unassembled WGS sequence"/>
</dbReference>
<evidence type="ECO:0000313" key="2">
    <source>
        <dbReference type="EMBL" id="MDL0433538.1"/>
    </source>
</evidence>
<name>A0ABT7IH90_9GAMM</name>
<reference evidence="2 3" key="1">
    <citation type="submission" date="2023-06" db="EMBL/GenBank/DDBJ databases">
        <title>Marinobacter azerbaijanicus a moderately halophilic, isolated from Urmia Lake in Azerbaijan region of Iran.</title>
        <authorList>
            <person name="Sanchez-Porro C."/>
            <person name="Aghdam E.M."/>
            <person name="Saheb S.M."/>
            <person name="Tarhriz V."/>
            <person name="Kazemi E."/>
            <person name="Ammozegar M.A."/>
            <person name="Ventosa A."/>
            <person name="Hejazi M.S."/>
        </authorList>
    </citation>
    <scope>NUCLEOTIDE SEQUENCE [LARGE SCALE GENOMIC DNA]</scope>
    <source>
        <strain evidence="2 3">TBZ242</strain>
    </source>
</reference>
<gene>
    <name evidence="2" type="ORF">QPM17_20545</name>
</gene>
<dbReference type="RefSeq" id="WP_285393425.1">
    <property type="nucleotide sequence ID" value="NZ_JASSVS010000014.1"/>
</dbReference>
<evidence type="ECO:0000313" key="3">
    <source>
        <dbReference type="Proteomes" id="UP001227964"/>
    </source>
</evidence>
<accession>A0ABT7IH90</accession>
<sequence length="196" mass="22232">MSNYTIIERVSEELRRQIFSALDEAPDTEFSVTDAATNIALEPPGENLNNQVVVSLYLYHISQQQRPRNPMPLRSGAGEEKHPPLPLQLKYLLLPVDNETNNQLMLGRILQHFHDHPVLESIAGEALDSSFGREQDQIRVIAEDIPLEQLTQLWNAFSQPMRLATMLRVDGVAIDSYRSPQQYGPVREAYTVLGQK</sequence>
<keyword evidence="3" id="KW-1185">Reference proteome</keyword>